<feature type="region of interest" description="Disordered" evidence="1">
    <location>
        <begin position="195"/>
        <end position="248"/>
    </location>
</feature>
<proteinExistence type="predicted"/>
<keyword evidence="3" id="KW-1185">Reference proteome</keyword>
<feature type="compositionally biased region" description="Low complexity" evidence="1">
    <location>
        <begin position="98"/>
        <end position="119"/>
    </location>
</feature>
<reference evidence="2" key="1">
    <citation type="submission" date="2020-05" db="EMBL/GenBank/DDBJ databases">
        <title>Mycena genomes resolve the evolution of fungal bioluminescence.</title>
        <authorList>
            <person name="Tsai I.J."/>
        </authorList>
    </citation>
    <scope>NUCLEOTIDE SEQUENCE</scope>
    <source>
        <strain evidence="2">171206Taipei</strain>
    </source>
</reference>
<feature type="region of interest" description="Disordered" evidence="1">
    <location>
        <begin position="89"/>
        <end position="180"/>
    </location>
</feature>
<feature type="region of interest" description="Disordered" evidence="1">
    <location>
        <begin position="39"/>
        <end position="58"/>
    </location>
</feature>
<evidence type="ECO:0000313" key="2">
    <source>
        <dbReference type="EMBL" id="KAF7292025.1"/>
    </source>
</evidence>
<dbReference type="RefSeq" id="XP_037214752.1">
    <property type="nucleotide sequence ID" value="XM_037368784.1"/>
</dbReference>
<comment type="caution">
    <text evidence="2">The sequence shown here is derived from an EMBL/GenBank/DDBJ whole genome shotgun (WGS) entry which is preliminary data.</text>
</comment>
<organism evidence="2 3">
    <name type="scientific">Mycena indigotica</name>
    <dbReference type="NCBI Taxonomy" id="2126181"/>
    <lineage>
        <taxon>Eukaryota</taxon>
        <taxon>Fungi</taxon>
        <taxon>Dikarya</taxon>
        <taxon>Basidiomycota</taxon>
        <taxon>Agaricomycotina</taxon>
        <taxon>Agaricomycetes</taxon>
        <taxon>Agaricomycetidae</taxon>
        <taxon>Agaricales</taxon>
        <taxon>Marasmiineae</taxon>
        <taxon>Mycenaceae</taxon>
        <taxon>Mycena</taxon>
    </lineage>
</organism>
<dbReference type="GeneID" id="59351300"/>
<accession>A0A8H6S2I0</accession>
<feature type="compositionally biased region" description="Pro residues" evidence="1">
    <location>
        <begin position="453"/>
        <end position="463"/>
    </location>
</feature>
<protein>
    <submittedName>
        <fullName evidence="2">Vacuolar DHA amino acid exporter</fullName>
    </submittedName>
</protein>
<feature type="compositionally biased region" description="Pro residues" evidence="1">
    <location>
        <begin position="302"/>
        <end position="324"/>
    </location>
</feature>
<feature type="compositionally biased region" description="Acidic residues" evidence="1">
    <location>
        <begin position="164"/>
        <end position="179"/>
    </location>
</feature>
<feature type="compositionally biased region" description="Polar residues" evidence="1">
    <location>
        <begin position="471"/>
        <end position="488"/>
    </location>
</feature>
<feature type="region of interest" description="Disordered" evidence="1">
    <location>
        <begin position="510"/>
        <end position="559"/>
    </location>
</feature>
<dbReference type="EMBL" id="JACAZF010000012">
    <property type="protein sequence ID" value="KAF7292025.1"/>
    <property type="molecule type" value="Genomic_DNA"/>
</dbReference>
<gene>
    <name evidence="2" type="ORF">MIND_01228300</name>
</gene>
<sequence length="612" mass="64009">MMNATTPPRRDLKRQSRVSPARRGTATMEAIVEVLEVDDEEVEVPPKRSSVKARRRQGVSDLRVPVIALFAAENGGEDGWRVSLDGEEVYDFPLPPRSAASSSSSGSGSEAGSSPATSPGPSPVRESHGHGLQRWKTVKPLTITKRSRSASPVPPAPLPQLQLPEDDHDADDDDNDDDGFYASYARGVFALAPPLPALPLPPARADSATRRRHRESAVVAPPRPVSALLTPPASPHTHARSASADVVPNFSRPTSLALRAGSPPRAKSRALSVWRDSDFAAYAPLISAAASPTSSGRSDPRSPSPPLPRPTPPPASSRSRPPPLSAVSAVSALLSPASSKRRISAEVPSDIDLDGDWDDVFDAHADYPEIDVPRSPSSFSYDEEARERRSGWPRAESRVPPAPAPVWLDAPVSPVSESAWSFPEDSQAGSGSDDDEPPLRSHSPDDDDDDVFGPPPGPGPGPRTPVLRSRWSASTLASVRSGSATSPRSPAFLRSPASGKTFAFARRYLRAPASPAAPKRRASVKPKPAKAKKAPKPAPRPMGSVSAPIHRPASAAAAGSVVVGRPPAPMSVLAAAASAGGGAADASPFAAAWPFSAQWVGVGAGSGTGRFT</sequence>
<feature type="compositionally biased region" description="Acidic residues" evidence="1">
    <location>
        <begin position="349"/>
        <end position="360"/>
    </location>
</feature>
<dbReference type="Proteomes" id="UP000636479">
    <property type="component" value="Unassembled WGS sequence"/>
</dbReference>
<feature type="compositionally biased region" description="Low complexity" evidence="1">
    <location>
        <begin position="325"/>
        <end position="338"/>
    </location>
</feature>
<evidence type="ECO:0000256" key="1">
    <source>
        <dbReference type="SAM" id="MobiDB-lite"/>
    </source>
</evidence>
<evidence type="ECO:0000313" key="3">
    <source>
        <dbReference type="Proteomes" id="UP000636479"/>
    </source>
</evidence>
<name>A0A8H6S2I0_9AGAR</name>
<feature type="compositionally biased region" description="Low complexity" evidence="1">
    <location>
        <begin position="288"/>
        <end position="297"/>
    </location>
</feature>
<feature type="region of interest" description="Disordered" evidence="1">
    <location>
        <begin position="1"/>
        <end position="25"/>
    </location>
</feature>
<feature type="compositionally biased region" description="Basic residues" evidence="1">
    <location>
        <begin position="518"/>
        <end position="535"/>
    </location>
</feature>
<dbReference type="AlphaFoldDB" id="A0A8H6S2I0"/>
<dbReference type="OrthoDB" id="3070659at2759"/>
<feature type="region of interest" description="Disordered" evidence="1">
    <location>
        <begin position="288"/>
        <end position="496"/>
    </location>
</feature>